<dbReference type="AlphaFoldDB" id="A0A371YMU0"/>
<dbReference type="RefSeq" id="WP_107009207.1">
    <property type="nucleotide sequence ID" value="NZ_JBHRSF010000102.1"/>
</dbReference>
<name>A0A371YMU0_9GAMM</name>
<reference evidence="1" key="4">
    <citation type="submission" date="2024-09" db="EMBL/GenBank/DDBJ databases">
        <authorList>
            <person name="Sun Q."/>
            <person name="Mori K."/>
        </authorList>
    </citation>
    <scope>NUCLEOTIDE SEQUENCE</scope>
    <source>
        <strain evidence="1">KCTC 62575</strain>
    </source>
</reference>
<protein>
    <submittedName>
        <fullName evidence="2">Uncharacterized protein</fullName>
    </submittedName>
</protein>
<evidence type="ECO:0000313" key="1">
    <source>
        <dbReference type="EMBL" id="MFC2996969.1"/>
    </source>
</evidence>
<reference evidence="1" key="1">
    <citation type="journal article" date="2014" name="Int. J. Syst. Evol. Microbiol.">
        <title>Complete genome of a new Firmicutes species belonging to the dominant human colonic microbiota ('Ruminococcus bicirculans') reveals two chromosomes and a selective capacity to utilize plant glucans.</title>
        <authorList>
            <consortium name="NISC Comparative Sequencing Program"/>
            <person name="Wegmann U."/>
            <person name="Louis P."/>
            <person name="Goesmann A."/>
            <person name="Henrissat B."/>
            <person name="Duncan S.H."/>
            <person name="Flint H.J."/>
        </authorList>
    </citation>
    <scope>NUCLEOTIDE SEQUENCE</scope>
    <source>
        <strain evidence="1">KCTC 62575</strain>
    </source>
</reference>
<reference evidence="4" key="3">
    <citation type="journal article" date="2019" name="Int. J. Syst. Evol. Microbiol.">
        <title>The Global Catalogue of Microorganisms (GCM) 10K type strain sequencing project: providing services to taxonomists for standard genome sequencing and annotation.</title>
        <authorList>
            <consortium name="The Broad Institute Genomics Platform"/>
            <consortium name="The Broad Institute Genome Sequencing Center for Infectious Disease"/>
            <person name="Wu L."/>
            <person name="Ma J."/>
        </authorList>
    </citation>
    <scope>NUCLEOTIDE SEQUENCE [LARGE SCALE GENOMIC DNA]</scope>
    <source>
        <strain evidence="4">KCTC 62575</strain>
    </source>
</reference>
<proteinExistence type="predicted"/>
<gene>
    <name evidence="1" type="ORF">ACFODO_17280</name>
    <name evidence="2" type="ORF">C9E89_015305</name>
</gene>
<sequence length="122" mass="14577">MDKLLKLQIHQLVQDFLHRINQNDRQGLFEYNQVTDAMLEELHEELNSSFEDNYQLSIIPFEELPETMPKNMPLFHIVVMDKNCFLVECNIYNFGKITDLKLQIDIDKESFELILTRPLFRS</sequence>
<dbReference type="EMBL" id="JBHRSF010000102">
    <property type="protein sequence ID" value="MFC2996969.1"/>
    <property type="molecule type" value="Genomic_DNA"/>
</dbReference>
<reference evidence="2 3" key="2">
    <citation type="submission" date="2018-08" db="EMBL/GenBank/DDBJ databases">
        <title>The draft genome of Acinetobacter sichuanensis strain WCHAc060041.</title>
        <authorList>
            <person name="Qin J."/>
            <person name="Feng Y."/>
            <person name="Zong Z."/>
        </authorList>
    </citation>
    <scope>NUCLEOTIDE SEQUENCE [LARGE SCALE GENOMIC DNA]</scope>
    <source>
        <strain evidence="2 3">WCHAc060041</strain>
    </source>
</reference>
<organism evidence="2 3">
    <name type="scientific">Acinetobacter sichuanensis</name>
    <dbReference type="NCBI Taxonomy" id="2136183"/>
    <lineage>
        <taxon>Bacteria</taxon>
        <taxon>Pseudomonadati</taxon>
        <taxon>Pseudomonadota</taxon>
        <taxon>Gammaproteobacteria</taxon>
        <taxon>Moraxellales</taxon>
        <taxon>Moraxellaceae</taxon>
        <taxon>Acinetobacter</taxon>
    </lineage>
</organism>
<evidence type="ECO:0000313" key="4">
    <source>
        <dbReference type="Proteomes" id="UP001595455"/>
    </source>
</evidence>
<evidence type="ECO:0000313" key="2">
    <source>
        <dbReference type="EMBL" id="RFC82654.1"/>
    </source>
</evidence>
<evidence type="ECO:0000313" key="3">
    <source>
        <dbReference type="Proteomes" id="UP000240957"/>
    </source>
</evidence>
<accession>A0A371YMU0</accession>
<dbReference type="EMBL" id="PYIX02000029">
    <property type="protein sequence ID" value="RFC82654.1"/>
    <property type="molecule type" value="Genomic_DNA"/>
</dbReference>
<comment type="caution">
    <text evidence="2">The sequence shown here is derived from an EMBL/GenBank/DDBJ whole genome shotgun (WGS) entry which is preliminary data.</text>
</comment>
<dbReference type="Proteomes" id="UP000240957">
    <property type="component" value="Unassembled WGS sequence"/>
</dbReference>
<dbReference type="Proteomes" id="UP001595455">
    <property type="component" value="Unassembled WGS sequence"/>
</dbReference>
<keyword evidence="4" id="KW-1185">Reference proteome</keyword>